<protein>
    <recommendedName>
        <fullName evidence="1">Endonuclease/exonuclease/phosphatase domain-containing protein</fullName>
    </recommendedName>
</protein>
<dbReference type="PANTHER" id="PTHR33710">
    <property type="entry name" value="BNAC02G09200D PROTEIN"/>
    <property type="match status" value="1"/>
</dbReference>
<name>A0A4U5NQ71_POPAL</name>
<evidence type="ECO:0000313" key="2">
    <source>
        <dbReference type="EMBL" id="TKR85206.1"/>
    </source>
</evidence>
<dbReference type="Pfam" id="PF03372">
    <property type="entry name" value="Exo_endo_phos"/>
    <property type="match status" value="1"/>
</dbReference>
<dbReference type="EMBL" id="RCHU01000963">
    <property type="protein sequence ID" value="TKR85206.1"/>
    <property type="molecule type" value="Genomic_DNA"/>
</dbReference>
<organism evidence="2">
    <name type="scientific">Populus alba</name>
    <name type="common">White poplar</name>
    <dbReference type="NCBI Taxonomy" id="43335"/>
    <lineage>
        <taxon>Eukaryota</taxon>
        <taxon>Viridiplantae</taxon>
        <taxon>Streptophyta</taxon>
        <taxon>Embryophyta</taxon>
        <taxon>Tracheophyta</taxon>
        <taxon>Spermatophyta</taxon>
        <taxon>Magnoliopsida</taxon>
        <taxon>eudicotyledons</taxon>
        <taxon>Gunneridae</taxon>
        <taxon>Pentapetalae</taxon>
        <taxon>rosids</taxon>
        <taxon>fabids</taxon>
        <taxon>Malpighiales</taxon>
        <taxon>Salicaceae</taxon>
        <taxon>Saliceae</taxon>
        <taxon>Populus</taxon>
    </lineage>
</organism>
<evidence type="ECO:0000259" key="1">
    <source>
        <dbReference type="Pfam" id="PF03372"/>
    </source>
</evidence>
<gene>
    <name evidence="2" type="ORF">D5086_0000250120</name>
</gene>
<dbReference type="InterPro" id="IPR005135">
    <property type="entry name" value="Endo/exonuclease/phosphatase"/>
</dbReference>
<sequence>MRQFRLKNWKVLSNAAAASTARIVVFWNPTTVNIDLLGFSAQGLHVLISSLVHQIKFFASFVYGFNTIIARRALWDDLRNWSPNSPWLILGDFNSLLSQSDKHHGELVSSYETSDFRQCCSDLGLSDLNYSGSHFTWSNGSVWSKLDRVLANSLWSLSFTSVQVHFDNPGAFSDHSPATISFHPHQPMGKKCFKFFNMWSNHPSFLELVAEAWQLDTHGSPMFTLCKRLKHLKRPLRDLNKFHFSHISERVARAEAALDDHQSLLSSDMHNSNLQAIDKQLRKSLLQIKECERQYFSQKLKSKFLKECDSGTSFFHSLMNQRHCQNFIPAIQRMDGSLTSSSAEVGAAFVDFYGHLLATPKVTAPIELDVIQQGTYIDVASHACLLAPNAFLGGRLMTDNIHLLQELLLALSSSATSSAWVSKPVCPSYNAMC</sequence>
<dbReference type="Gene3D" id="3.60.10.10">
    <property type="entry name" value="Endonuclease/exonuclease/phosphatase"/>
    <property type="match status" value="1"/>
</dbReference>
<dbReference type="STRING" id="43335.A0A4U5NQ71"/>
<accession>A0A4U5NQ71</accession>
<proteinExistence type="predicted"/>
<comment type="caution">
    <text evidence="2">The sequence shown here is derived from an EMBL/GenBank/DDBJ whole genome shotgun (WGS) entry which is preliminary data.</text>
</comment>
<dbReference type="AlphaFoldDB" id="A0A4U5NQ71"/>
<dbReference type="GO" id="GO:0003824">
    <property type="term" value="F:catalytic activity"/>
    <property type="evidence" value="ECO:0007669"/>
    <property type="project" value="InterPro"/>
</dbReference>
<feature type="domain" description="Endonuclease/exonuclease/phosphatase" evidence="1">
    <location>
        <begin position="83"/>
        <end position="175"/>
    </location>
</feature>
<dbReference type="SUPFAM" id="SSF56219">
    <property type="entry name" value="DNase I-like"/>
    <property type="match status" value="1"/>
</dbReference>
<dbReference type="PANTHER" id="PTHR33710:SF71">
    <property type="entry name" value="ENDONUCLEASE_EXONUCLEASE_PHOSPHATASE DOMAIN-CONTAINING PROTEIN"/>
    <property type="match status" value="1"/>
</dbReference>
<dbReference type="InterPro" id="IPR036691">
    <property type="entry name" value="Endo/exonu/phosph_ase_sf"/>
</dbReference>
<reference evidence="2" key="1">
    <citation type="submission" date="2018-10" db="EMBL/GenBank/DDBJ databases">
        <title>Population genomic analysis revealed the cold adaptation of white poplar.</title>
        <authorList>
            <person name="Liu Y.-J."/>
        </authorList>
    </citation>
    <scope>NUCLEOTIDE SEQUENCE [LARGE SCALE GENOMIC DNA]</scope>
    <source>
        <strain evidence="2">PAL-ZL1</strain>
    </source>
</reference>